<protein>
    <recommendedName>
        <fullName evidence="6">Gamma-interferon-inducible lysosomal thiol reductase</fullName>
    </recommendedName>
</protein>
<dbReference type="EMBL" id="JAFEMO010000012">
    <property type="protein sequence ID" value="KAH7553893.1"/>
    <property type="molecule type" value="Genomic_DNA"/>
</dbReference>
<dbReference type="PANTHER" id="PTHR13234">
    <property type="entry name" value="GAMMA-INTERFERON INDUCIBLE LYSOSOMAL THIOL REDUCTASE GILT"/>
    <property type="match status" value="1"/>
</dbReference>
<keyword evidence="3" id="KW-0732">Signal</keyword>
<name>A0ABQ8HBL5_9ROSI</name>
<keyword evidence="5" id="KW-1185">Reference proteome</keyword>
<evidence type="ECO:0000256" key="3">
    <source>
        <dbReference type="SAM" id="SignalP"/>
    </source>
</evidence>
<gene>
    <name evidence="4" type="ORF">JRO89_XS12G0072800</name>
</gene>
<evidence type="ECO:0000313" key="4">
    <source>
        <dbReference type="EMBL" id="KAH7553893.1"/>
    </source>
</evidence>
<reference evidence="4 5" key="1">
    <citation type="submission" date="2021-02" db="EMBL/GenBank/DDBJ databases">
        <title>Plant Genome Project.</title>
        <authorList>
            <person name="Zhang R.-G."/>
        </authorList>
    </citation>
    <scope>NUCLEOTIDE SEQUENCE [LARGE SCALE GENOMIC DNA]</scope>
    <source>
        <tissue evidence="4">Leaves</tissue>
    </source>
</reference>
<dbReference type="InterPro" id="IPR004911">
    <property type="entry name" value="Interferon-induced_GILT"/>
</dbReference>
<accession>A0ABQ8HBL5</accession>
<dbReference type="PANTHER" id="PTHR13234:SF64">
    <property type="entry name" value="SAPOSIN A-TYPE DOMAIN-CONTAINING PROTEIN"/>
    <property type="match status" value="1"/>
</dbReference>
<dbReference type="Proteomes" id="UP000827721">
    <property type="component" value="Unassembled WGS sequence"/>
</dbReference>
<comment type="caution">
    <text evidence="4">The sequence shown here is derived from an EMBL/GenBank/DDBJ whole genome shotgun (WGS) entry which is preliminary data.</text>
</comment>
<evidence type="ECO:0000256" key="1">
    <source>
        <dbReference type="ARBA" id="ARBA00005679"/>
    </source>
</evidence>
<feature type="signal peptide" evidence="3">
    <location>
        <begin position="1"/>
        <end position="39"/>
    </location>
</feature>
<keyword evidence="2" id="KW-0325">Glycoprotein</keyword>
<dbReference type="Pfam" id="PF03227">
    <property type="entry name" value="GILT"/>
    <property type="match status" value="1"/>
</dbReference>
<evidence type="ECO:0008006" key="6">
    <source>
        <dbReference type="Google" id="ProtNLM"/>
    </source>
</evidence>
<evidence type="ECO:0000256" key="2">
    <source>
        <dbReference type="ARBA" id="ARBA00023180"/>
    </source>
</evidence>
<comment type="similarity">
    <text evidence="1">Belongs to the GILT family.</text>
</comment>
<sequence length="291" mass="33467">MRTSMCTYSPTKMSSGQLFSFFVFTTLVLFLSISPPCSSQQEYFDRPAVFFPTIYQDEKVDLFLYYESLCPGCATFISEYLVKDFENGLIDIVNLRLVPWGNAKVEEPNNTIICQHNEDECYFNTIEACAINAWPDLKTHFDFIDCLESQTSGERIHDKEKMWRSCCQKLKLSEKPIQDCYSSGLGKTLELQYGEETNRLKPPHKYVPWLTMTANQTVIEDLVHYTKYVCEAYKGSHVPKACKKLRPTKTENTAHEKAMSSNSVCYNNEARHIDSDSINAILSHFKTRKAP</sequence>
<feature type="chain" id="PRO_5045634342" description="Gamma-interferon-inducible lysosomal thiol reductase" evidence="3">
    <location>
        <begin position="40"/>
        <end position="291"/>
    </location>
</feature>
<evidence type="ECO:0000313" key="5">
    <source>
        <dbReference type="Proteomes" id="UP000827721"/>
    </source>
</evidence>
<organism evidence="4 5">
    <name type="scientific">Xanthoceras sorbifolium</name>
    <dbReference type="NCBI Taxonomy" id="99658"/>
    <lineage>
        <taxon>Eukaryota</taxon>
        <taxon>Viridiplantae</taxon>
        <taxon>Streptophyta</taxon>
        <taxon>Embryophyta</taxon>
        <taxon>Tracheophyta</taxon>
        <taxon>Spermatophyta</taxon>
        <taxon>Magnoliopsida</taxon>
        <taxon>eudicotyledons</taxon>
        <taxon>Gunneridae</taxon>
        <taxon>Pentapetalae</taxon>
        <taxon>rosids</taxon>
        <taxon>malvids</taxon>
        <taxon>Sapindales</taxon>
        <taxon>Sapindaceae</taxon>
        <taxon>Xanthoceroideae</taxon>
        <taxon>Xanthoceras</taxon>
    </lineage>
</organism>
<proteinExistence type="inferred from homology"/>